<proteinExistence type="predicted"/>
<dbReference type="Gene3D" id="2.160.20.10">
    <property type="entry name" value="Single-stranded right-handed beta-helix, Pectin lyase-like"/>
    <property type="match status" value="1"/>
</dbReference>
<name>A0A0L0QVI3_VIRPA</name>
<dbReference type="EMBL" id="LGTO01000002">
    <property type="protein sequence ID" value="KNE22233.1"/>
    <property type="molecule type" value="Genomic_DNA"/>
</dbReference>
<dbReference type="InterPro" id="IPR011050">
    <property type="entry name" value="Pectin_lyase_fold/virulence"/>
</dbReference>
<dbReference type="RefSeq" id="WP_050349696.1">
    <property type="nucleotide sequence ID" value="NZ_CP073011.1"/>
</dbReference>
<dbReference type="PATRIC" id="fig|1473.5.peg.3052"/>
<evidence type="ECO:0000313" key="3">
    <source>
        <dbReference type="Proteomes" id="UP000036780"/>
    </source>
</evidence>
<reference evidence="3" key="1">
    <citation type="submission" date="2015-07" db="EMBL/GenBank/DDBJ databases">
        <title>Fjat-10053 dsm26.</title>
        <authorList>
            <person name="Liu B."/>
            <person name="Wang J."/>
            <person name="Zhu Y."/>
            <person name="Liu G."/>
            <person name="Chen Q."/>
            <person name="Chen Z."/>
            <person name="Lan J."/>
            <person name="Che J."/>
            <person name="Ge C."/>
            <person name="Shi H."/>
            <person name="Pan Z."/>
            <person name="Liu X."/>
        </authorList>
    </citation>
    <scope>NUCLEOTIDE SEQUENCE [LARGE SCALE GENOMIC DNA]</scope>
    <source>
        <strain evidence="3">DSM 26</strain>
    </source>
</reference>
<dbReference type="AlphaFoldDB" id="A0A0L0QVI3"/>
<gene>
    <name evidence="2" type="ORF">AFK71_00850</name>
</gene>
<protein>
    <recommendedName>
        <fullName evidence="1">Rhamnogalacturonase A/B/Epimerase-like pectate lyase domain-containing protein</fullName>
    </recommendedName>
</protein>
<dbReference type="Proteomes" id="UP000036780">
    <property type="component" value="Unassembled WGS sequence"/>
</dbReference>
<organism evidence="2 3">
    <name type="scientific">Virgibacillus pantothenticus</name>
    <dbReference type="NCBI Taxonomy" id="1473"/>
    <lineage>
        <taxon>Bacteria</taxon>
        <taxon>Bacillati</taxon>
        <taxon>Bacillota</taxon>
        <taxon>Bacilli</taxon>
        <taxon>Bacillales</taxon>
        <taxon>Bacillaceae</taxon>
        <taxon>Virgibacillus</taxon>
    </lineage>
</organism>
<dbReference type="GeneID" id="66869067"/>
<dbReference type="InterPro" id="IPR006626">
    <property type="entry name" value="PbH1"/>
</dbReference>
<comment type="caution">
    <text evidence="2">The sequence shown here is derived from an EMBL/GenBank/DDBJ whole genome shotgun (WGS) entry which is preliminary data.</text>
</comment>
<sequence>MLNKNLMVANVLDYGAMGNGVTDDTNAFNEAVNYLRSNGGGVLFIPLNNNSHYLLNDSVRLYDNIVVDSDGATIIKSQSSLNYYTFITLSENKQGYGSGGECITIRNLKFKGSFENKVSVNITLHHAKNVLIENCIFDEAIIGGHAIDLGGCSDVEIINCTFKGMFVQEGREYAEAIQIDHSTAEGVGIDNPDSYDGIGCKNISVRACSFLPIEAKKTSYPAPNPLGSHSRVGNIMHRNIRFNDNYVEDSVSLPVGTPYAAGWLHFYHTNGIEIKGNSFINNKSTSARVLGVYSALTTISTDDLPNPNPEKISYTPKMCKNIVFKNNFIQGFNNKFVGRIIYLQGRNVENVDCFIRNVRINSNEFIDCYDYQTTDVDSSSNIVFADRVRELSIFNNYCNSLRRLLQAYSCVNLSINENKVIKANYIALHLTDCSVVNVSQNYFDEFRVCMYIRGIERIKLLGNSLVGEKGDISAQYGSCITISKSSNLIIKNNDLLGNTNRLLGVFIYGASIRGIVKDNLVRGYRQGIVISSDSSGIKNDIY</sequence>
<accession>A0A0L0QVI3</accession>
<dbReference type="SUPFAM" id="SSF51126">
    <property type="entry name" value="Pectin lyase-like"/>
    <property type="match status" value="2"/>
</dbReference>
<dbReference type="SMART" id="SM00710">
    <property type="entry name" value="PbH1"/>
    <property type="match status" value="9"/>
</dbReference>
<feature type="domain" description="Rhamnogalacturonase A/B/Epimerase-like pectate lyase" evidence="1">
    <location>
        <begin position="9"/>
        <end position="169"/>
    </location>
</feature>
<evidence type="ECO:0000259" key="1">
    <source>
        <dbReference type="Pfam" id="PF12708"/>
    </source>
</evidence>
<dbReference type="OrthoDB" id="6502305at2"/>
<dbReference type="Pfam" id="PF12708">
    <property type="entry name" value="Pect-lyase_RHGA_epim"/>
    <property type="match status" value="1"/>
</dbReference>
<dbReference type="InterPro" id="IPR024535">
    <property type="entry name" value="RHGA/B-epi-like_pectate_lyase"/>
</dbReference>
<evidence type="ECO:0000313" key="2">
    <source>
        <dbReference type="EMBL" id="KNE22233.1"/>
    </source>
</evidence>
<dbReference type="InterPro" id="IPR012334">
    <property type="entry name" value="Pectin_lyas_fold"/>
</dbReference>
<keyword evidence="3" id="KW-1185">Reference proteome</keyword>